<proteinExistence type="predicted"/>
<dbReference type="CDD" id="cd00077">
    <property type="entry name" value="HDc"/>
    <property type="match status" value="1"/>
</dbReference>
<feature type="domain" description="HDOD" evidence="1">
    <location>
        <begin position="13"/>
        <end position="207"/>
    </location>
</feature>
<dbReference type="InterPro" id="IPR013976">
    <property type="entry name" value="HDOD"/>
</dbReference>
<protein>
    <recommendedName>
        <fullName evidence="1">HDOD domain-containing protein</fullName>
    </recommendedName>
</protein>
<dbReference type="Gene3D" id="1.10.3210.10">
    <property type="entry name" value="Hypothetical protein af1432"/>
    <property type="match status" value="1"/>
</dbReference>
<dbReference type="PROSITE" id="PS51833">
    <property type="entry name" value="HDOD"/>
    <property type="match status" value="1"/>
</dbReference>
<dbReference type="AlphaFoldDB" id="A0A3B1DI91"/>
<dbReference type="SUPFAM" id="SSF109604">
    <property type="entry name" value="HD-domain/PDEase-like"/>
    <property type="match status" value="1"/>
</dbReference>
<evidence type="ECO:0000313" key="2">
    <source>
        <dbReference type="EMBL" id="VAX31415.1"/>
    </source>
</evidence>
<dbReference type="InterPro" id="IPR052340">
    <property type="entry name" value="RNase_Y/CdgJ"/>
</dbReference>
<dbReference type="PANTHER" id="PTHR33525">
    <property type="match status" value="1"/>
</dbReference>
<name>A0A3B1DI91_9ZZZZ</name>
<dbReference type="InterPro" id="IPR003607">
    <property type="entry name" value="HD/PDEase_dom"/>
</dbReference>
<gene>
    <name evidence="2" type="ORF">MNBD_NITROSPIRAE02-1435</name>
</gene>
<dbReference type="NCBIfam" id="TIGR00277">
    <property type="entry name" value="HDIG"/>
    <property type="match status" value="1"/>
</dbReference>
<dbReference type="InterPro" id="IPR006675">
    <property type="entry name" value="HDIG_dom"/>
</dbReference>
<dbReference type="EMBL" id="UOGH01000204">
    <property type="protein sequence ID" value="VAX31415.1"/>
    <property type="molecule type" value="Genomic_DNA"/>
</dbReference>
<reference evidence="2" key="1">
    <citation type="submission" date="2018-06" db="EMBL/GenBank/DDBJ databases">
        <authorList>
            <person name="Zhirakovskaya E."/>
        </authorList>
    </citation>
    <scope>NUCLEOTIDE SEQUENCE</scope>
</reference>
<dbReference type="Pfam" id="PF08668">
    <property type="entry name" value="HDOD"/>
    <property type="match status" value="1"/>
</dbReference>
<organism evidence="2">
    <name type="scientific">hydrothermal vent metagenome</name>
    <dbReference type="NCBI Taxonomy" id="652676"/>
    <lineage>
        <taxon>unclassified sequences</taxon>
        <taxon>metagenomes</taxon>
        <taxon>ecological metagenomes</taxon>
    </lineage>
</organism>
<evidence type="ECO:0000259" key="1">
    <source>
        <dbReference type="PROSITE" id="PS51833"/>
    </source>
</evidence>
<sequence length="282" mass="31182">MLSPELILKECSLPAMPQVAARILRLANDPASRVDEVQHVIFADPALTSRILMIANSAYYGLRRKVDTVSDALFVLGFEAVKNLSIAVATKEIYNTHGLIEQKLWEHALGVSIAAGLVGAKQKSFRIPLEEYIVAGLLHDIGKAVMNQSQPQRYAMVIERVYDERTPFSTAEKELFGFTHSEVGALLFKQWGLPSELIEMVANHNNCHEVDGTCEAEGLCKVISLADCLCLRLGVGYRGPMPELCPDDSVKTEALGLTPEDIEEITGSFKKKYIEEKLSFMV</sequence>
<dbReference type="PANTHER" id="PTHR33525:SF3">
    <property type="entry name" value="RIBONUCLEASE Y"/>
    <property type="match status" value="1"/>
</dbReference>
<accession>A0A3B1DI91</accession>